<protein>
    <submittedName>
        <fullName evidence="3">Uncharacterized protein</fullName>
    </submittedName>
</protein>
<comment type="caution">
    <text evidence="3">The sequence shown here is derived from an EMBL/GenBank/DDBJ whole genome shotgun (WGS) entry which is preliminary data.</text>
</comment>
<dbReference type="Proteomes" id="UP001206128">
    <property type="component" value="Unassembled WGS sequence"/>
</dbReference>
<feature type="region of interest" description="Disordered" evidence="1">
    <location>
        <begin position="174"/>
        <end position="239"/>
    </location>
</feature>
<accession>A0AAE3GMJ1</accession>
<feature type="transmembrane region" description="Helical" evidence="2">
    <location>
        <begin position="150"/>
        <end position="167"/>
    </location>
</feature>
<evidence type="ECO:0000256" key="2">
    <source>
        <dbReference type="SAM" id="Phobius"/>
    </source>
</evidence>
<dbReference type="AlphaFoldDB" id="A0AAE3GMJ1"/>
<feature type="compositionally biased region" description="Gly residues" evidence="1">
    <location>
        <begin position="209"/>
        <end position="229"/>
    </location>
</feature>
<feature type="transmembrane region" description="Helical" evidence="2">
    <location>
        <begin position="94"/>
        <end position="112"/>
    </location>
</feature>
<gene>
    <name evidence="3" type="ORF">LX83_006907</name>
</gene>
<evidence type="ECO:0000313" key="3">
    <source>
        <dbReference type="EMBL" id="MCP2170019.1"/>
    </source>
</evidence>
<name>A0AAE3GMJ1_9PSEU</name>
<evidence type="ECO:0000313" key="4">
    <source>
        <dbReference type="Proteomes" id="UP001206128"/>
    </source>
</evidence>
<feature type="transmembrane region" description="Helical" evidence="2">
    <location>
        <begin position="396"/>
        <end position="415"/>
    </location>
</feature>
<keyword evidence="4" id="KW-1185">Reference proteome</keyword>
<keyword evidence="2" id="KW-0472">Membrane</keyword>
<keyword evidence="2" id="KW-0812">Transmembrane</keyword>
<feature type="compositionally biased region" description="Basic residues" evidence="1">
    <location>
        <begin position="230"/>
        <end position="239"/>
    </location>
</feature>
<feature type="compositionally biased region" description="Low complexity" evidence="1">
    <location>
        <begin position="174"/>
        <end position="198"/>
    </location>
</feature>
<evidence type="ECO:0000256" key="1">
    <source>
        <dbReference type="SAM" id="MobiDB-lite"/>
    </source>
</evidence>
<keyword evidence="2" id="KW-1133">Transmembrane helix</keyword>
<feature type="transmembrane region" description="Helical" evidence="2">
    <location>
        <begin position="69"/>
        <end position="88"/>
    </location>
</feature>
<proteinExistence type="predicted"/>
<reference evidence="3" key="1">
    <citation type="submission" date="2022-06" db="EMBL/GenBank/DDBJ databases">
        <title>Genomic Encyclopedia of Archaeal and Bacterial Type Strains, Phase II (KMG-II): from individual species to whole genera.</title>
        <authorList>
            <person name="Goeker M."/>
        </authorList>
    </citation>
    <scope>NUCLEOTIDE SEQUENCE</scope>
    <source>
        <strain evidence="3">DSM 43935</strain>
    </source>
</reference>
<sequence length="424" mass="42381">MTGAADHRAQRGESQNNADHLAQPGESPNNTDHLAQPGESQNNAASSARPDGSGSGGGGGDGVADYQSALWVGVTCALLGLVCVLPLLGWRVAGVILAGLGLVFGWSAVAARRRSPGAAPARRGGAVLAVLGLALLVTGIAYLAGPNRQILVGVVLALVGLATVGNGRSLARPLPAAGEPGPEPAVVPGGVAGPEVTGAGPGNPALTATGGGPDGPAGGGWADRGGFGPGRRRPRRATRRSSLRSLGIGVVLLLLSLVVELLPPRWGSFDSVAALVVALIGAIAIGTGVGELARAFWLGAATFLAAAMLAIFGTQAAQAVVLRAVGQPVACTLTGTEEAVRGYTEIYRLDCAGNSETVYGGEHAPGDYTVLRDARGLFAPIFVAEAEARARLEAPVAAVSGAITAVLLATAVVLARRRHNRATG</sequence>
<feature type="region of interest" description="Disordered" evidence="1">
    <location>
        <begin position="1"/>
        <end position="60"/>
    </location>
</feature>
<feature type="transmembrane region" description="Helical" evidence="2">
    <location>
        <begin position="241"/>
        <end position="259"/>
    </location>
</feature>
<feature type="transmembrane region" description="Helical" evidence="2">
    <location>
        <begin position="296"/>
        <end position="317"/>
    </location>
</feature>
<dbReference type="RefSeq" id="WP_253779689.1">
    <property type="nucleotide sequence ID" value="NZ_JAMTCK010000023.1"/>
</dbReference>
<dbReference type="EMBL" id="JAMTCK010000023">
    <property type="protein sequence ID" value="MCP2170019.1"/>
    <property type="molecule type" value="Genomic_DNA"/>
</dbReference>
<feature type="compositionally biased region" description="Basic and acidic residues" evidence="1">
    <location>
        <begin position="1"/>
        <end position="11"/>
    </location>
</feature>
<feature type="compositionally biased region" description="Polar residues" evidence="1">
    <location>
        <begin position="26"/>
        <end position="46"/>
    </location>
</feature>
<feature type="transmembrane region" description="Helical" evidence="2">
    <location>
        <begin position="271"/>
        <end position="289"/>
    </location>
</feature>
<organism evidence="3 4">
    <name type="scientific">Goodfellowiella coeruleoviolacea</name>
    <dbReference type="NCBI Taxonomy" id="334858"/>
    <lineage>
        <taxon>Bacteria</taxon>
        <taxon>Bacillati</taxon>
        <taxon>Actinomycetota</taxon>
        <taxon>Actinomycetes</taxon>
        <taxon>Pseudonocardiales</taxon>
        <taxon>Pseudonocardiaceae</taxon>
        <taxon>Goodfellowiella</taxon>
    </lineage>
</organism>
<feature type="transmembrane region" description="Helical" evidence="2">
    <location>
        <begin position="124"/>
        <end position="144"/>
    </location>
</feature>